<dbReference type="AlphaFoldDB" id="A0AAN6YWK8"/>
<dbReference type="RefSeq" id="XP_064674321.1">
    <property type="nucleotide sequence ID" value="XM_064809072.1"/>
</dbReference>
<sequence length="177" mass="19380">MSRRKIGGEIIFNNIAAVCDLRIGCACSDQVTPKSSWRLKAWVAAHIEELDLFRGKCHAAKGGFGRGSNWAPATLANQVSTPRLTWGWSAGCCMICHGHCMSLSNVEVAFRYPRDTNQGGCQNSQIRHTLAVLAVKIKIQFIHGSRPSPISSGLTIISMISYVLFRDAVSSPWMCLV</sequence>
<dbReference type="GeneID" id="89933195"/>
<reference evidence="1" key="2">
    <citation type="submission" date="2023-05" db="EMBL/GenBank/DDBJ databases">
        <authorList>
            <consortium name="Lawrence Berkeley National Laboratory"/>
            <person name="Steindorff A."/>
            <person name="Hensen N."/>
            <person name="Bonometti L."/>
            <person name="Westerberg I."/>
            <person name="Brannstrom I.O."/>
            <person name="Guillou S."/>
            <person name="Cros-Aarteil S."/>
            <person name="Calhoun S."/>
            <person name="Haridas S."/>
            <person name="Kuo A."/>
            <person name="Mondo S."/>
            <person name="Pangilinan J."/>
            <person name="Riley R."/>
            <person name="Labutti K."/>
            <person name="Andreopoulos B."/>
            <person name="Lipzen A."/>
            <person name="Chen C."/>
            <person name="Yanf M."/>
            <person name="Daum C."/>
            <person name="Ng V."/>
            <person name="Clum A."/>
            <person name="Ohm R."/>
            <person name="Martin F."/>
            <person name="Silar P."/>
            <person name="Natvig D."/>
            <person name="Lalanne C."/>
            <person name="Gautier V."/>
            <person name="Ament-Velasquez S.L."/>
            <person name="Kruys A."/>
            <person name="Hutchinson M.I."/>
            <person name="Powell A.J."/>
            <person name="Barry K."/>
            <person name="Miller A.N."/>
            <person name="Grigoriev I.V."/>
            <person name="Debuchy R."/>
            <person name="Gladieux P."/>
            <person name="Thoren M.H."/>
            <person name="Johannesson H."/>
        </authorList>
    </citation>
    <scope>NUCLEOTIDE SEQUENCE</scope>
    <source>
        <strain evidence="1">CBS 508.74</strain>
    </source>
</reference>
<organism evidence="1 2">
    <name type="scientific">Canariomyces notabilis</name>
    <dbReference type="NCBI Taxonomy" id="2074819"/>
    <lineage>
        <taxon>Eukaryota</taxon>
        <taxon>Fungi</taxon>
        <taxon>Dikarya</taxon>
        <taxon>Ascomycota</taxon>
        <taxon>Pezizomycotina</taxon>
        <taxon>Sordariomycetes</taxon>
        <taxon>Sordariomycetidae</taxon>
        <taxon>Sordariales</taxon>
        <taxon>Chaetomiaceae</taxon>
        <taxon>Canariomyces</taxon>
    </lineage>
</organism>
<name>A0AAN6YWK8_9PEZI</name>
<evidence type="ECO:0000313" key="1">
    <source>
        <dbReference type="EMBL" id="KAK4116751.1"/>
    </source>
</evidence>
<comment type="caution">
    <text evidence="1">The sequence shown here is derived from an EMBL/GenBank/DDBJ whole genome shotgun (WGS) entry which is preliminary data.</text>
</comment>
<dbReference type="EMBL" id="MU853333">
    <property type="protein sequence ID" value="KAK4116751.1"/>
    <property type="molecule type" value="Genomic_DNA"/>
</dbReference>
<protein>
    <submittedName>
        <fullName evidence="1">Uncharacterized protein</fullName>
    </submittedName>
</protein>
<reference evidence="1" key="1">
    <citation type="journal article" date="2023" name="Mol. Phylogenet. Evol.">
        <title>Genome-scale phylogeny and comparative genomics of the fungal order Sordariales.</title>
        <authorList>
            <person name="Hensen N."/>
            <person name="Bonometti L."/>
            <person name="Westerberg I."/>
            <person name="Brannstrom I.O."/>
            <person name="Guillou S."/>
            <person name="Cros-Aarteil S."/>
            <person name="Calhoun S."/>
            <person name="Haridas S."/>
            <person name="Kuo A."/>
            <person name="Mondo S."/>
            <person name="Pangilinan J."/>
            <person name="Riley R."/>
            <person name="LaButti K."/>
            <person name="Andreopoulos B."/>
            <person name="Lipzen A."/>
            <person name="Chen C."/>
            <person name="Yan M."/>
            <person name="Daum C."/>
            <person name="Ng V."/>
            <person name="Clum A."/>
            <person name="Steindorff A."/>
            <person name="Ohm R.A."/>
            <person name="Martin F."/>
            <person name="Silar P."/>
            <person name="Natvig D.O."/>
            <person name="Lalanne C."/>
            <person name="Gautier V."/>
            <person name="Ament-Velasquez S.L."/>
            <person name="Kruys A."/>
            <person name="Hutchinson M.I."/>
            <person name="Powell A.J."/>
            <person name="Barry K."/>
            <person name="Miller A.N."/>
            <person name="Grigoriev I.V."/>
            <person name="Debuchy R."/>
            <person name="Gladieux P."/>
            <person name="Hiltunen Thoren M."/>
            <person name="Johannesson H."/>
        </authorList>
    </citation>
    <scope>NUCLEOTIDE SEQUENCE</scope>
    <source>
        <strain evidence="1">CBS 508.74</strain>
    </source>
</reference>
<dbReference type="Proteomes" id="UP001302812">
    <property type="component" value="Unassembled WGS sequence"/>
</dbReference>
<proteinExistence type="predicted"/>
<accession>A0AAN6YWK8</accession>
<gene>
    <name evidence="1" type="ORF">N656DRAFT_270970</name>
</gene>
<evidence type="ECO:0000313" key="2">
    <source>
        <dbReference type="Proteomes" id="UP001302812"/>
    </source>
</evidence>
<keyword evidence="2" id="KW-1185">Reference proteome</keyword>